<dbReference type="RefSeq" id="XP_024778890.1">
    <property type="nucleotide sequence ID" value="XM_024920305.1"/>
</dbReference>
<feature type="region of interest" description="Disordered" evidence="1">
    <location>
        <begin position="104"/>
        <end position="133"/>
    </location>
</feature>
<keyword evidence="2" id="KW-0472">Membrane</keyword>
<dbReference type="GeneID" id="36628874"/>
<proteinExistence type="predicted"/>
<accession>A0A2T4AQ74</accession>
<evidence type="ECO:0000256" key="1">
    <source>
        <dbReference type="SAM" id="MobiDB-lite"/>
    </source>
</evidence>
<evidence type="ECO:0000313" key="3">
    <source>
        <dbReference type="EMBL" id="PTB59213.1"/>
    </source>
</evidence>
<dbReference type="Proteomes" id="UP000241690">
    <property type="component" value="Unassembled WGS sequence"/>
</dbReference>
<gene>
    <name evidence="3" type="ORF">M431DRAFT_516340</name>
</gene>
<evidence type="ECO:0000256" key="2">
    <source>
        <dbReference type="SAM" id="Phobius"/>
    </source>
</evidence>
<keyword evidence="4" id="KW-1185">Reference proteome</keyword>
<feature type="transmembrane region" description="Helical" evidence="2">
    <location>
        <begin position="20"/>
        <end position="42"/>
    </location>
</feature>
<organism evidence="3 4">
    <name type="scientific">Trichoderma harzianum CBS 226.95</name>
    <dbReference type="NCBI Taxonomy" id="983964"/>
    <lineage>
        <taxon>Eukaryota</taxon>
        <taxon>Fungi</taxon>
        <taxon>Dikarya</taxon>
        <taxon>Ascomycota</taxon>
        <taxon>Pezizomycotina</taxon>
        <taxon>Sordariomycetes</taxon>
        <taxon>Hypocreomycetidae</taxon>
        <taxon>Hypocreales</taxon>
        <taxon>Hypocreaceae</taxon>
        <taxon>Trichoderma</taxon>
    </lineage>
</organism>
<protein>
    <submittedName>
        <fullName evidence="3">Uncharacterized protein</fullName>
    </submittedName>
</protein>
<feature type="region of interest" description="Disordered" evidence="1">
    <location>
        <begin position="47"/>
        <end position="87"/>
    </location>
</feature>
<dbReference type="AlphaFoldDB" id="A0A2T4AQ74"/>
<sequence length="133" mass="14770">MHDHDHHKEYYYELLSFLSLSFSSLNFSCSLFFFLSFVLALLSPSLHHEKKKKKTSPTSPDIMLQNCKNIPGAPQVPGSHRVSSGNTPTKVSDLLSWLRSSIAGGGSSCRTLQQPGFVRGASGQEPSYEPRDR</sequence>
<keyword evidence="2" id="KW-1133">Transmembrane helix</keyword>
<name>A0A2T4AQ74_TRIHA</name>
<evidence type="ECO:0000313" key="4">
    <source>
        <dbReference type="Proteomes" id="UP000241690"/>
    </source>
</evidence>
<reference evidence="3 4" key="1">
    <citation type="submission" date="2016-07" db="EMBL/GenBank/DDBJ databases">
        <title>Multiple horizontal gene transfer events from other fungi enriched the ability of initially mycotrophic Trichoderma (Ascomycota) to feed on dead plant biomass.</title>
        <authorList>
            <consortium name="DOE Joint Genome Institute"/>
            <person name="Aerts A."/>
            <person name="Atanasova L."/>
            <person name="Chenthamara K."/>
            <person name="Zhang J."/>
            <person name="Grujic M."/>
            <person name="Henrissat B."/>
            <person name="Kuo A."/>
            <person name="Salamov A."/>
            <person name="Lipzen A."/>
            <person name="Labutti K."/>
            <person name="Barry K."/>
            <person name="Miao Y."/>
            <person name="Rahimi M.J."/>
            <person name="Shen Q."/>
            <person name="Grigoriev I.V."/>
            <person name="Kubicek C.P."/>
            <person name="Druzhinina I.S."/>
        </authorList>
    </citation>
    <scope>NUCLEOTIDE SEQUENCE [LARGE SCALE GENOMIC DNA]</scope>
    <source>
        <strain evidence="3 4">CBS 226.95</strain>
    </source>
</reference>
<dbReference type="EMBL" id="KZ679676">
    <property type="protein sequence ID" value="PTB59213.1"/>
    <property type="molecule type" value="Genomic_DNA"/>
</dbReference>
<keyword evidence="2" id="KW-0812">Transmembrane</keyword>